<gene>
    <name evidence="1" type="ORF">BSA145_21045</name>
</gene>
<dbReference type="EMBL" id="CP015608">
    <property type="protein sequence ID" value="APT48353.1"/>
    <property type="molecule type" value="Genomic_DNA"/>
</dbReference>
<dbReference type="AlphaFoldDB" id="A0A1L6ZPC4"/>
<organism evidence="1 2">
    <name type="scientific">Bacillus safensis</name>
    <dbReference type="NCBI Taxonomy" id="561879"/>
    <lineage>
        <taxon>Bacteria</taxon>
        <taxon>Bacillati</taxon>
        <taxon>Bacillota</taxon>
        <taxon>Bacilli</taxon>
        <taxon>Bacillales</taxon>
        <taxon>Bacillaceae</taxon>
        <taxon>Bacillus</taxon>
    </lineage>
</organism>
<dbReference type="RefSeq" id="WP_075623779.1">
    <property type="nucleotide sequence ID" value="NZ_CP015608.1"/>
</dbReference>
<name>A0A1L6ZPC4_BACIA</name>
<dbReference type="Proteomes" id="UP000185426">
    <property type="component" value="Plasmid unnamed1"/>
</dbReference>
<protein>
    <submittedName>
        <fullName evidence="1">Uncharacterized protein</fullName>
    </submittedName>
</protein>
<evidence type="ECO:0000313" key="2">
    <source>
        <dbReference type="Proteomes" id="UP000185426"/>
    </source>
</evidence>
<keyword evidence="1" id="KW-0614">Plasmid</keyword>
<proteinExistence type="predicted"/>
<reference evidence="1 2" key="1">
    <citation type="submission" date="2016-05" db="EMBL/GenBank/DDBJ databases">
        <title>Complete Genome and Methylome Analysis of Psychrotrophic Bacterial Isolates from Antarctic Lake Untersee.</title>
        <authorList>
            <person name="Fomenkov A."/>
            <person name="Akimov V.N."/>
            <person name="Vasilyeva L.V."/>
            <person name="Andersen D."/>
            <person name="Vincze T."/>
            <person name="Roberts R.J."/>
        </authorList>
    </citation>
    <scope>NUCLEOTIDE SEQUENCE [LARGE SCALE GENOMIC DNA]</scope>
    <source>
        <strain evidence="1 2">U14-5</strain>
        <plasmid evidence="1 2">unnamed1</plasmid>
    </source>
</reference>
<geneLocation type="plasmid" evidence="1 2">
    <name>unnamed1</name>
</geneLocation>
<evidence type="ECO:0000313" key="1">
    <source>
        <dbReference type="EMBL" id="APT48353.1"/>
    </source>
</evidence>
<accession>A0A1L6ZPC4</accession>
<sequence>MKEHELFNPIKSFLIEAMGCEEVFGEVLDCDVLGLNGSVNIIVELKTNLTFKLIDQAMERLRHGHYVYIAVPKRKTHIPRLVTKILKQHKIGLLYVNNGFVEISTKAKFNRLPVERVKRDGKYDIRQHIKPYHREQMGGKKSGEVITDYSLMIDDIRRFLKMKRMYTTNNDGWVTIDDILTHCDERIMYTNPKPTLSATLRKEWNHSWCEIKKIGRTPYFRYKDSDLEHKERDV</sequence>